<reference evidence="2 3" key="1">
    <citation type="submission" date="2024-01" db="EMBL/GenBank/DDBJ databases">
        <title>The complete chloroplast genome sequence of Lithospermum erythrorhizon: insights into the phylogenetic relationship among Boraginaceae species and the maternal lineages of purple gromwells.</title>
        <authorList>
            <person name="Okada T."/>
            <person name="Watanabe K."/>
        </authorList>
    </citation>
    <scope>NUCLEOTIDE SEQUENCE [LARGE SCALE GENOMIC DNA]</scope>
</reference>
<comment type="caution">
    <text evidence="2">The sequence shown here is derived from an EMBL/GenBank/DDBJ whole genome shotgun (WGS) entry which is preliminary data.</text>
</comment>
<dbReference type="Proteomes" id="UP001454036">
    <property type="component" value="Unassembled WGS sequence"/>
</dbReference>
<evidence type="ECO:0000313" key="2">
    <source>
        <dbReference type="EMBL" id="GAA0158181.1"/>
    </source>
</evidence>
<organism evidence="2 3">
    <name type="scientific">Lithospermum erythrorhizon</name>
    <name type="common">Purple gromwell</name>
    <name type="synonym">Lithospermum officinale var. erythrorhizon</name>
    <dbReference type="NCBI Taxonomy" id="34254"/>
    <lineage>
        <taxon>Eukaryota</taxon>
        <taxon>Viridiplantae</taxon>
        <taxon>Streptophyta</taxon>
        <taxon>Embryophyta</taxon>
        <taxon>Tracheophyta</taxon>
        <taxon>Spermatophyta</taxon>
        <taxon>Magnoliopsida</taxon>
        <taxon>eudicotyledons</taxon>
        <taxon>Gunneridae</taxon>
        <taxon>Pentapetalae</taxon>
        <taxon>asterids</taxon>
        <taxon>lamiids</taxon>
        <taxon>Boraginales</taxon>
        <taxon>Boraginaceae</taxon>
        <taxon>Boraginoideae</taxon>
        <taxon>Lithospermeae</taxon>
        <taxon>Lithospermum</taxon>
    </lineage>
</organism>
<evidence type="ECO:0000256" key="1">
    <source>
        <dbReference type="SAM" id="MobiDB-lite"/>
    </source>
</evidence>
<feature type="region of interest" description="Disordered" evidence="1">
    <location>
        <begin position="92"/>
        <end position="120"/>
    </location>
</feature>
<accession>A0AAV3Q5F2</accession>
<gene>
    <name evidence="2" type="ORF">LIER_15275</name>
</gene>
<protein>
    <submittedName>
        <fullName evidence="2">Uncharacterized protein</fullName>
    </submittedName>
</protein>
<proteinExistence type="predicted"/>
<dbReference type="InterPro" id="IPR007991">
    <property type="entry name" value="RNA_pol_I_trans_ini_fac_RRN3"/>
</dbReference>
<dbReference type="Pfam" id="PF05327">
    <property type="entry name" value="RRN3"/>
    <property type="match status" value="1"/>
</dbReference>
<evidence type="ECO:0000313" key="3">
    <source>
        <dbReference type="Proteomes" id="UP001454036"/>
    </source>
</evidence>
<dbReference type="EMBL" id="BAABME010003279">
    <property type="protein sequence ID" value="GAA0158181.1"/>
    <property type="molecule type" value="Genomic_DNA"/>
</dbReference>
<name>A0AAV3Q5F2_LITER</name>
<dbReference type="GO" id="GO:0006361">
    <property type="term" value="P:transcription initiation at RNA polymerase I promoter"/>
    <property type="evidence" value="ECO:0007669"/>
    <property type="project" value="InterPro"/>
</dbReference>
<keyword evidence="3" id="KW-1185">Reference proteome</keyword>
<dbReference type="GO" id="GO:0001181">
    <property type="term" value="F:RNA polymerase I general transcription initiation factor activity"/>
    <property type="evidence" value="ECO:0007669"/>
    <property type="project" value="InterPro"/>
</dbReference>
<dbReference type="AlphaFoldDB" id="A0AAV3Q5F2"/>
<sequence>MIELCIQNMFRGNKFAMVLDNLLVLTFEHLKICYKSGRLMQVFKILLQSFQARVLTAYKSKFAQSSNRLKLAQRRDPSRAHRDLWVKLGNNYRLKSPQPRDPSRPHRDPLVSMSPSIPSR</sequence>